<evidence type="ECO:0000256" key="1">
    <source>
        <dbReference type="ARBA" id="ARBA00004123"/>
    </source>
</evidence>
<dbReference type="PANTHER" id="PTHR22940:SF4">
    <property type="entry name" value="PROTEIN TIMELESS HOMOLOG"/>
    <property type="match status" value="1"/>
</dbReference>
<evidence type="ECO:0000256" key="9">
    <source>
        <dbReference type="ARBA" id="ARBA00023306"/>
    </source>
</evidence>
<keyword evidence="8" id="KW-0469">Meiosis</keyword>
<reference evidence="12 13" key="1">
    <citation type="submission" date="2017-04" db="EMBL/GenBank/DDBJ databases">
        <title>Draft genome of the yeast Clavispora lusitaniae type strain CBS 6936.</title>
        <authorList>
            <person name="Durrens P."/>
            <person name="Klopp C."/>
            <person name="Biteau N."/>
            <person name="Fitton-Ouhabi V."/>
            <person name="Dementhon K."/>
            <person name="Accoceberry I."/>
            <person name="Sherman D.J."/>
            <person name="Noel T."/>
        </authorList>
    </citation>
    <scope>NUCLEOTIDE SEQUENCE [LARGE SCALE GENOMIC DNA]</scope>
    <source>
        <strain evidence="12 13">CBS 6936</strain>
    </source>
</reference>
<dbReference type="GO" id="GO:0031298">
    <property type="term" value="C:replication fork protection complex"/>
    <property type="evidence" value="ECO:0007669"/>
    <property type="project" value="TreeGrafter"/>
</dbReference>
<dbReference type="InterPro" id="IPR044998">
    <property type="entry name" value="Timeless"/>
</dbReference>
<dbReference type="InterPro" id="IPR006906">
    <property type="entry name" value="Timeless_N"/>
</dbReference>
<dbReference type="GO" id="GO:0006281">
    <property type="term" value="P:DNA repair"/>
    <property type="evidence" value="ECO:0007669"/>
    <property type="project" value="UniProtKB-KW"/>
</dbReference>
<dbReference type="GO" id="GO:0003677">
    <property type="term" value="F:DNA binding"/>
    <property type="evidence" value="ECO:0007669"/>
    <property type="project" value="TreeGrafter"/>
</dbReference>
<feature type="region of interest" description="Disordered" evidence="10">
    <location>
        <begin position="1053"/>
        <end position="1082"/>
    </location>
</feature>
<dbReference type="Pfam" id="PF04821">
    <property type="entry name" value="TIMELESS"/>
    <property type="match status" value="1"/>
</dbReference>
<keyword evidence="7" id="KW-0539">Nucleus</keyword>
<dbReference type="EMBL" id="LYUB02000006">
    <property type="protein sequence ID" value="OVF08939.1"/>
    <property type="molecule type" value="Genomic_DNA"/>
</dbReference>
<comment type="subcellular location">
    <subcellularLocation>
        <location evidence="1">Nucleus</location>
    </subcellularLocation>
</comment>
<evidence type="ECO:0000256" key="2">
    <source>
        <dbReference type="ARBA" id="ARBA00008174"/>
    </source>
</evidence>
<dbReference type="GO" id="GO:0051321">
    <property type="term" value="P:meiotic cell cycle"/>
    <property type="evidence" value="ECO:0007669"/>
    <property type="project" value="UniProtKB-KW"/>
</dbReference>
<dbReference type="Proteomes" id="UP000195602">
    <property type="component" value="Unassembled WGS sequence"/>
</dbReference>
<evidence type="ECO:0000256" key="10">
    <source>
        <dbReference type="SAM" id="MobiDB-lite"/>
    </source>
</evidence>
<name>A0AA91Q0R0_CLALS</name>
<dbReference type="GO" id="GO:0043111">
    <property type="term" value="P:replication fork arrest"/>
    <property type="evidence" value="ECO:0007669"/>
    <property type="project" value="TreeGrafter"/>
</dbReference>
<feature type="region of interest" description="Disordered" evidence="10">
    <location>
        <begin position="1"/>
        <end position="33"/>
    </location>
</feature>
<protein>
    <recommendedName>
        <fullName evidence="3">Topoisomerase 1-associated factor 1</fullName>
    </recommendedName>
</protein>
<feature type="compositionally biased region" description="Polar residues" evidence="10">
    <location>
        <begin position="1209"/>
        <end position="1221"/>
    </location>
</feature>
<evidence type="ECO:0000256" key="6">
    <source>
        <dbReference type="ARBA" id="ARBA00023204"/>
    </source>
</evidence>
<dbReference type="AlphaFoldDB" id="A0AA91Q0R0"/>
<organism evidence="12 13">
    <name type="scientific">Clavispora lusitaniae</name>
    <name type="common">Candida lusitaniae</name>
    <dbReference type="NCBI Taxonomy" id="36911"/>
    <lineage>
        <taxon>Eukaryota</taxon>
        <taxon>Fungi</taxon>
        <taxon>Dikarya</taxon>
        <taxon>Ascomycota</taxon>
        <taxon>Saccharomycotina</taxon>
        <taxon>Pichiomycetes</taxon>
        <taxon>Metschnikowiaceae</taxon>
        <taxon>Clavispora</taxon>
    </lineage>
</organism>
<evidence type="ECO:0000256" key="7">
    <source>
        <dbReference type="ARBA" id="ARBA00023242"/>
    </source>
</evidence>
<comment type="caution">
    <text evidence="12">The sequence shown here is derived from an EMBL/GenBank/DDBJ whole genome shotgun (WGS) entry which is preliminary data.</text>
</comment>
<proteinExistence type="inferred from homology"/>
<evidence type="ECO:0000256" key="3">
    <source>
        <dbReference type="ARBA" id="ARBA00021529"/>
    </source>
</evidence>
<dbReference type="PANTHER" id="PTHR22940">
    <property type="entry name" value="TIMEOUT/TIMELESS-2"/>
    <property type="match status" value="1"/>
</dbReference>
<keyword evidence="5" id="KW-0236">DNA replication inhibitor</keyword>
<evidence type="ECO:0000313" key="13">
    <source>
        <dbReference type="Proteomes" id="UP000195602"/>
    </source>
</evidence>
<evidence type="ECO:0000256" key="4">
    <source>
        <dbReference type="ARBA" id="ARBA00022763"/>
    </source>
</evidence>
<evidence type="ECO:0000259" key="11">
    <source>
        <dbReference type="Pfam" id="PF04821"/>
    </source>
</evidence>
<keyword evidence="4" id="KW-0227">DNA damage</keyword>
<accession>A0AA91Q0R0</accession>
<evidence type="ECO:0000256" key="5">
    <source>
        <dbReference type="ARBA" id="ARBA00022880"/>
    </source>
</evidence>
<feature type="compositionally biased region" description="Acidic residues" evidence="10">
    <location>
        <begin position="1"/>
        <end position="29"/>
    </location>
</feature>
<evidence type="ECO:0000313" key="12">
    <source>
        <dbReference type="EMBL" id="OVF08939.1"/>
    </source>
</evidence>
<feature type="domain" description="Timeless N-terminal" evidence="11">
    <location>
        <begin position="77"/>
        <end position="373"/>
    </location>
</feature>
<keyword evidence="6" id="KW-0234">DNA repair</keyword>
<feature type="region of interest" description="Disordered" evidence="10">
    <location>
        <begin position="1097"/>
        <end position="1139"/>
    </location>
</feature>
<keyword evidence="9" id="KW-0131">Cell cycle</keyword>
<evidence type="ECO:0000256" key="8">
    <source>
        <dbReference type="ARBA" id="ARBA00023254"/>
    </source>
</evidence>
<feature type="region of interest" description="Disordered" evidence="10">
    <location>
        <begin position="1192"/>
        <end position="1228"/>
    </location>
</feature>
<dbReference type="KEGG" id="clus:A9F13_06g00638"/>
<dbReference type="GO" id="GO:0000076">
    <property type="term" value="P:DNA replication checkpoint signaling"/>
    <property type="evidence" value="ECO:0007669"/>
    <property type="project" value="TreeGrafter"/>
</dbReference>
<comment type="similarity">
    <text evidence="2">Belongs to the timeless family.</text>
</comment>
<gene>
    <name evidence="12" type="ORF">A9F13_06g00638</name>
</gene>
<sequence length="1245" mass="142106">MSDYKEDEELDDFIVSDEEVPSPQEEETEAPQQDRITGLTTMLRVNESFTSKVLRAHISVLVSALGGPDHSSEDGLYKLGHDALACLKDIKKWIRSVDDRNNSSEVALACAENGLVNNDLTVILCQWDKPPPGVKRTKTTDKIMLACLELLVLLTWPIEVNRKTLLKDYTSKTNAKRAQLVYKKHILAYQGGHTLKAIIRLGLRAMQLPREDREPRDMNILRLILFFIRNLLFIEPLPASKSPKAITNSSDLPNGMSPEDVGLNAVIAAFENNKVLLFLTSIAHSVSSEFNDETFGVLVIECLSLLTRGIKTESLFSTIPKAPVSDISENVPPASSAAGLQLQDLLSEEEKRKRRQKNTVSTRHGRFGTLLSIQSSDNSSYYTISGQEALASTLESLDKLDRTKKWHKTSGFKYDSNEYVKNSTIYLNSHSIKIIKRFIDSLLSSGSYNNLLSFVGRHLTNISNDHDLGRKGILDSVDPHELASYFLVISWFFSYKRDRNNYYARNKLAPLDEEDSLDYGSVGSSLSEINFILLTSYLRSAYEAKDYDSLHVALICMRGMLQISNAIFSSERTQREMNPSSEEDINHDRELAEGIIRKLFSQKQFLDMIVNIPRQASRHSPEYLSVVVSVVHIVLKCFETLANEDVKLYIQGRRRVNKLGNQSGLNHDMDRQHWHLIDAGSDEEDFEQEIRYINQERKLDFKNTEVRFFHTETVSTHIAYLSRFEDLTHEEIKRGISFFHRLFVVRKDFAALYRLDFMNLLYRLRAYLPRSSSIRRHVDDFIVYFMKKFKTALDRFPVAIELLFPRFENLEMKGFLSTGDLESTSTSSSIGVTSARGLPKSSYFSEDAPQPRAAAILRFNDENLSLDEKIGVLIYHLIKKKNGIKILKYLSGELERLTALKEKGINNLMLRLNLTNRKLLINESHLRLLVESIGFDLPFLQNDETSLKSSVEASTLVEAKNSIDKWLKLHEEGVGDIEPFLDQVHQEIFTKEQLNFGIIALSDVRSGRPIDLATAEVIGLRQDQIGKLIGLAKRKEYDEMVAAQYALEDEDYDIEPSDAEDNSSMNGRRRKRMKNKSSETTLSDSVIDDLDDLPKKQRRSRREILKRSLDSDDDAPVKSSEMVNDSDDESDDEKVKSFYEKEEQLRQLISSTGGIMNKTQLEIFKESWQKIVHTNEDSQVKTAISRAASLFVDDSDENDDESQPKEISHQNTTDELQQISKRTQDEGHVMISRKRRIVLEEEDEE</sequence>